<accession>M5SJI5</accession>
<dbReference type="InterPro" id="IPR007899">
    <property type="entry name" value="CHAD_dom"/>
</dbReference>
<protein>
    <submittedName>
        <fullName evidence="3">CHAD domain-containing protein</fullName>
    </submittedName>
</protein>
<feature type="domain" description="CHAD" evidence="2">
    <location>
        <begin position="8"/>
        <end position="277"/>
    </location>
</feature>
<reference evidence="3 4" key="1">
    <citation type="journal article" date="2013" name="Mar. Genomics">
        <title>Expression of sulfatases in Rhodopirellula baltica and the diversity of sulfatases in the genus Rhodopirellula.</title>
        <authorList>
            <person name="Wegner C.E."/>
            <person name="Richter-Heitmann T."/>
            <person name="Klindworth A."/>
            <person name="Klockow C."/>
            <person name="Richter M."/>
            <person name="Achstetter T."/>
            <person name="Glockner F.O."/>
            <person name="Harder J."/>
        </authorList>
    </citation>
    <scope>NUCLEOTIDE SEQUENCE [LARGE SCALE GENOMIC DNA]</scope>
    <source>
        <strain evidence="3 4">SH398</strain>
    </source>
</reference>
<dbReference type="Proteomes" id="UP000011996">
    <property type="component" value="Unassembled WGS sequence"/>
</dbReference>
<dbReference type="PATRIC" id="fig|1263868.3.peg.1699"/>
<evidence type="ECO:0000313" key="4">
    <source>
        <dbReference type="Proteomes" id="UP000011996"/>
    </source>
</evidence>
<keyword evidence="1" id="KW-0175">Coiled coil</keyword>
<proteinExistence type="predicted"/>
<dbReference type="Pfam" id="PF05235">
    <property type="entry name" value="CHAD"/>
    <property type="match status" value="1"/>
</dbReference>
<dbReference type="PANTHER" id="PTHR39339:SF1">
    <property type="entry name" value="CHAD DOMAIN-CONTAINING PROTEIN"/>
    <property type="match status" value="1"/>
</dbReference>
<sequence length="311" mass="36666">MPYRIKRKESVQAATRRIATEQIDKALREIDEAAKDRNHAIHQVRKRCKKLRGLLRLVRPALGKTYQKENKAIRDAARRISDLRDAQTTVDSHDRLMTRFDKKIDRNAFASTRLRLAGNVQKIPNQKIDRELAKVRSELSDVQRRVRKWKLDEKEYDAVRKGMIKTRKRAEKMLHEVMRDPTTESLHEFRKRVKYHGYHLRLLRNVWSVALHPMERWSSDLGELLGDDHDLAVYRQSVLERSKKEGKVSKNKVSKKQQRVLGKLVDHRRETLQSSSLTLGRKFFAESTDSFSDRIGAYWSLWREDSNSSSR</sequence>
<gene>
    <name evidence="3" type="ORF">RESH_01571</name>
</gene>
<evidence type="ECO:0000313" key="3">
    <source>
        <dbReference type="EMBL" id="EMI27882.1"/>
    </source>
</evidence>
<feature type="coiled-coil region" evidence="1">
    <location>
        <begin position="125"/>
        <end position="152"/>
    </location>
</feature>
<dbReference type="OrthoDB" id="9810907at2"/>
<dbReference type="Gene3D" id="1.40.20.10">
    <property type="entry name" value="CHAD domain"/>
    <property type="match status" value="1"/>
</dbReference>
<feature type="coiled-coil region" evidence="1">
    <location>
        <begin position="16"/>
        <end position="86"/>
    </location>
</feature>
<evidence type="ECO:0000259" key="2">
    <source>
        <dbReference type="PROSITE" id="PS51708"/>
    </source>
</evidence>
<comment type="caution">
    <text evidence="3">The sequence shown here is derived from an EMBL/GenBank/DDBJ whole genome shotgun (WGS) entry which is preliminary data.</text>
</comment>
<dbReference type="AlphaFoldDB" id="M5SJI5"/>
<dbReference type="PANTHER" id="PTHR39339">
    <property type="entry name" value="SLR1444 PROTEIN"/>
    <property type="match status" value="1"/>
</dbReference>
<dbReference type="SMART" id="SM00880">
    <property type="entry name" value="CHAD"/>
    <property type="match status" value="1"/>
</dbReference>
<dbReference type="PROSITE" id="PS51708">
    <property type="entry name" value="CHAD"/>
    <property type="match status" value="1"/>
</dbReference>
<dbReference type="STRING" id="1263868.RESH_01571"/>
<dbReference type="RefSeq" id="WP_008665116.1">
    <property type="nucleotide sequence ID" value="NZ_ANOF01000055.1"/>
</dbReference>
<evidence type="ECO:0000256" key="1">
    <source>
        <dbReference type="SAM" id="Coils"/>
    </source>
</evidence>
<dbReference type="InterPro" id="IPR038186">
    <property type="entry name" value="CHAD_dom_sf"/>
</dbReference>
<organism evidence="3 4">
    <name type="scientific">Rhodopirellula europaea SH398</name>
    <dbReference type="NCBI Taxonomy" id="1263868"/>
    <lineage>
        <taxon>Bacteria</taxon>
        <taxon>Pseudomonadati</taxon>
        <taxon>Planctomycetota</taxon>
        <taxon>Planctomycetia</taxon>
        <taxon>Pirellulales</taxon>
        <taxon>Pirellulaceae</taxon>
        <taxon>Rhodopirellula</taxon>
    </lineage>
</organism>
<name>M5SJI5_9BACT</name>
<dbReference type="EMBL" id="ANOF01000055">
    <property type="protein sequence ID" value="EMI27882.1"/>
    <property type="molecule type" value="Genomic_DNA"/>
</dbReference>